<name>A0ABW9XVC1_9BACL</name>
<keyword evidence="4" id="KW-1185">Reference proteome</keyword>
<gene>
    <name evidence="3" type="ORF">GT019_21315</name>
</gene>
<feature type="domain" description="Helicase XPB/Ssl2 N-terminal" evidence="2">
    <location>
        <begin position="381"/>
        <end position="463"/>
    </location>
</feature>
<dbReference type="EMBL" id="JAAAMV010000020">
    <property type="protein sequence ID" value="NBD26418.1"/>
    <property type="molecule type" value="Genomic_DNA"/>
</dbReference>
<evidence type="ECO:0000259" key="2">
    <source>
        <dbReference type="Pfam" id="PF13625"/>
    </source>
</evidence>
<accession>A0ABW9XVC1</accession>
<dbReference type="Proteomes" id="UP000665561">
    <property type="component" value="Unassembled WGS sequence"/>
</dbReference>
<dbReference type="Pfam" id="PF13625">
    <property type="entry name" value="Helicase_C_3"/>
    <property type="match status" value="1"/>
</dbReference>
<protein>
    <recommendedName>
        <fullName evidence="2">Helicase XPB/Ssl2 N-terminal domain-containing protein</fullName>
    </recommendedName>
</protein>
<proteinExistence type="predicted"/>
<feature type="compositionally biased region" description="Polar residues" evidence="1">
    <location>
        <begin position="370"/>
        <end position="380"/>
    </location>
</feature>
<reference evidence="3 4" key="1">
    <citation type="submission" date="2020-01" db="EMBL/GenBank/DDBJ databases">
        <title>Paenibacillus soybeanensis sp. nov. isolated from the nodules of soybean (Glycine max(L.) Merr).</title>
        <authorList>
            <person name="Wang H."/>
        </authorList>
    </citation>
    <scope>NUCLEOTIDE SEQUENCE [LARGE SCALE GENOMIC DNA]</scope>
    <source>
        <strain evidence="3 4">T1</strain>
    </source>
</reference>
<evidence type="ECO:0000256" key="1">
    <source>
        <dbReference type="SAM" id="MobiDB-lite"/>
    </source>
</evidence>
<comment type="caution">
    <text evidence="3">The sequence shown here is derived from an EMBL/GenBank/DDBJ whole genome shotgun (WGS) entry which is preliminary data.</text>
</comment>
<organism evidence="3 4">
    <name type="scientific">Paenibacillus glycinis</name>
    <dbReference type="NCBI Taxonomy" id="2697035"/>
    <lineage>
        <taxon>Bacteria</taxon>
        <taxon>Bacillati</taxon>
        <taxon>Bacillota</taxon>
        <taxon>Bacilli</taxon>
        <taxon>Bacillales</taxon>
        <taxon>Paenibacillaceae</taxon>
        <taxon>Paenibacillus</taxon>
    </lineage>
</organism>
<dbReference type="InterPro" id="IPR032830">
    <property type="entry name" value="XPB/Ssl2_N"/>
</dbReference>
<sequence length="618" mass="69021">MNVNDIASKLSDEQRRRFREQPIWQAGQPVYWPDTLRNPSCLEVAWPCLSKEAANALALIVCGFGPLPFKEEQLLQAARPGIAGAELRLGLLRLTEAGIVFAVRRGWGEKLHILPQDSFFPWHGTVMNGRGYGQMGVEGRLIEEVDPYAVEAVDEVGYIPPFSMQIVHAMARMADAGLKLTVKRSLTKRTVGKGAEQLFVRDESLRALGVPSEGLGDSEYPLSLRLMLDIALRHGWLVERNGAYRLDAEAWHAWLTQEAAARESELLGHVLGTIGAGSAAAAQGAAVLTRFEAGKWYRMPDAEASFIQSQEPLGNPLPSTLEAWCRLLRQFGWMEEARDGSGNKTFKWRIEARRFMSRYQGHNKSDGIPLSSSPEATAQITPDGDLYVRENCPYDVRWQLEHIAERRRTDHMTVYRMEAKSFKRAALSGYTADGLANEIERFTQEPLPATVRSMILLGMEAHGGDAGNSEHRDDIGQPAEAVRLIARSEAGDRLDSHALQSDDGAYELLHDRISVKHLFAGIDDVPSMWLKQFRAYHHSTRRELMEQALTWRTTVKLNCDGVVSVFVPERIVEEAGKWAVAGYRQAEVEPESAPLKLYPEMWDEMMLVLPGPLGGSQP</sequence>
<feature type="region of interest" description="Disordered" evidence="1">
    <location>
        <begin position="363"/>
        <end position="382"/>
    </location>
</feature>
<dbReference type="RefSeq" id="WP_161745213.1">
    <property type="nucleotide sequence ID" value="NZ_JAAAMV010000020.1"/>
</dbReference>
<evidence type="ECO:0000313" key="3">
    <source>
        <dbReference type="EMBL" id="NBD26418.1"/>
    </source>
</evidence>
<evidence type="ECO:0000313" key="4">
    <source>
        <dbReference type="Proteomes" id="UP000665561"/>
    </source>
</evidence>